<feature type="transmembrane region" description="Helical" evidence="1">
    <location>
        <begin position="29"/>
        <end position="52"/>
    </location>
</feature>
<evidence type="ECO:0000313" key="2">
    <source>
        <dbReference type="EMBL" id="ADG09607.1"/>
    </source>
</evidence>
<keyword evidence="1" id="KW-0472">Membrane</keyword>
<dbReference type="AlphaFoldDB" id="D5VF75"/>
<dbReference type="EMBL" id="CP002008">
    <property type="protein sequence ID" value="ADG09607.1"/>
    <property type="molecule type" value="Genomic_DNA"/>
</dbReference>
<accession>D5VF75</accession>
<reference evidence="3" key="1">
    <citation type="journal article" date="2011" name="J. Bacteriol.">
        <title>Genome sequences of eight morphologically diverse alphaproteobacteria.</title>
        <authorList>
            <consortium name="US DOE Joint Genome Institute"/>
            <person name="Brown P.J."/>
            <person name="Kysela D.T."/>
            <person name="Buechlein A."/>
            <person name="Hemmerich C."/>
            <person name="Brun Y.V."/>
        </authorList>
    </citation>
    <scope>NUCLEOTIDE SEQUENCE [LARGE SCALE GENOMIC DNA]</scope>
    <source>
        <strain evidence="3">ATCC 21756 / DSM 7131 / JCM 7823 / NBRC 15250 / LMG 17158 / TK0059</strain>
    </source>
</reference>
<dbReference type="HOGENOM" id="CLU_3059787_0_0_5"/>
<name>D5VF75_CAUST</name>
<dbReference type="RefSeq" id="WP_013078274.1">
    <property type="nucleotide sequence ID" value="NC_014100.1"/>
</dbReference>
<organism evidence="2 3">
    <name type="scientific">Caulobacter segnis (strain ATCC 21756 / DSM 7131 / JCM 7823 / NBRC 15250 / LMG 17158 / TK0059)</name>
    <name type="common">Mycoplana segnis</name>
    <dbReference type="NCBI Taxonomy" id="509190"/>
    <lineage>
        <taxon>Bacteria</taxon>
        <taxon>Pseudomonadati</taxon>
        <taxon>Pseudomonadota</taxon>
        <taxon>Alphaproteobacteria</taxon>
        <taxon>Caulobacterales</taxon>
        <taxon>Caulobacteraceae</taxon>
        <taxon>Caulobacter</taxon>
    </lineage>
</organism>
<dbReference type="KEGG" id="cse:Cseg_1104"/>
<protein>
    <submittedName>
        <fullName evidence="2">Uncharacterized protein</fullName>
    </submittedName>
</protein>
<keyword evidence="1" id="KW-1133">Transmembrane helix</keyword>
<evidence type="ECO:0000256" key="1">
    <source>
        <dbReference type="SAM" id="Phobius"/>
    </source>
</evidence>
<dbReference type="Proteomes" id="UP000002629">
    <property type="component" value="Chromosome"/>
</dbReference>
<proteinExistence type="predicted"/>
<sequence>MAKKEAASANQEAKHYAFNALRPPKPRSVVIDGLVFVSGVGALVWVLCGMAPN</sequence>
<gene>
    <name evidence="2" type="ordered locus">Cseg_1104</name>
</gene>
<keyword evidence="1" id="KW-0812">Transmembrane</keyword>
<evidence type="ECO:0000313" key="3">
    <source>
        <dbReference type="Proteomes" id="UP000002629"/>
    </source>
</evidence>